<proteinExistence type="predicted"/>
<protein>
    <submittedName>
        <fullName evidence="1">Uncharacterized protein</fullName>
    </submittedName>
</protein>
<comment type="caution">
    <text evidence="1">The sequence shown here is derived from an EMBL/GenBank/DDBJ whole genome shotgun (WGS) entry which is preliminary data.</text>
</comment>
<evidence type="ECO:0000313" key="2">
    <source>
        <dbReference type="Proteomes" id="UP001148662"/>
    </source>
</evidence>
<dbReference type="EMBL" id="JANHOG010001511">
    <property type="protein sequence ID" value="KAJ3535876.1"/>
    <property type="molecule type" value="Genomic_DNA"/>
</dbReference>
<keyword evidence="2" id="KW-1185">Reference proteome</keyword>
<organism evidence="1 2">
    <name type="scientific">Phlebia brevispora</name>
    <dbReference type="NCBI Taxonomy" id="194682"/>
    <lineage>
        <taxon>Eukaryota</taxon>
        <taxon>Fungi</taxon>
        <taxon>Dikarya</taxon>
        <taxon>Basidiomycota</taxon>
        <taxon>Agaricomycotina</taxon>
        <taxon>Agaricomycetes</taxon>
        <taxon>Polyporales</taxon>
        <taxon>Meruliaceae</taxon>
        <taxon>Phlebia</taxon>
    </lineage>
</organism>
<dbReference type="Proteomes" id="UP001148662">
    <property type="component" value="Unassembled WGS sequence"/>
</dbReference>
<gene>
    <name evidence="1" type="ORF">NM688_g6918</name>
</gene>
<name>A0ACC1SBD4_9APHY</name>
<evidence type="ECO:0000313" key="1">
    <source>
        <dbReference type="EMBL" id="KAJ3535876.1"/>
    </source>
</evidence>
<accession>A0ACC1SBD4</accession>
<sequence length="271" mass="30670">MPGTAMGFDSPQQSQCFSLFRLMYSRRSSQHLDMWIAAACACYARTIHVGYIKADTRLSRLDVAAACALYIYNVLLTLDDEVTFVWKHIVRPVPRLLIAMKYLALISNVLSVFMALSSMDVPRGLGRTNFRYKYFVHHFTRSSNETLQRPSHSSGTLGLVHLHLLNAYRICLLVNDALLIIVTLVKTWKHGWGTEFAGDTSRLLILLSQDALSSIPIWFLVMIITVIQIAIPLTNVEFNPLQNVFDALNTILLLNFLVELHSSLEHESDSE</sequence>
<reference evidence="1" key="1">
    <citation type="submission" date="2022-07" db="EMBL/GenBank/DDBJ databases">
        <title>Genome Sequence of Phlebia brevispora.</title>
        <authorList>
            <person name="Buettner E."/>
        </authorList>
    </citation>
    <scope>NUCLEOTIDE SEQUENCE</scope>
    <source>
        <strain evidence="1">MPL23</strain>
    </source>
</reference>